<reference evidence="2 3" key="1">
    <citation type="journal article" date="2019" name="Nat. Microbiol.">
        <title>Mediterranean grassland soil C-N compound turnover is dependent on rainfall and depth, and is mediated by genomically divergent microorganisms.</title>
        <authorList>
            <person name="Diamond S."/>
            <person name="Andeer P.F."/>
            <person name="Li Z."/>
            <person name="Crits-Christoph A."/>
            <person name="Burstein D."/>
            <person name="Anantharaman K."/>
            <person name="Lane K.R."/>
            <person name="Thomas B.C."/>
            <person name="Pan C."/>
            <person name="Northen T.R."/>
            <person name="Banfield J.F."/>
        </authorList>
    </citation>
    <scope>NUCLEOTIDE SEQUENCE [LARGE SCALE GENOMIC DNA]</scope>
    <source>
        <strain evidence="2">WS_9</strain>
    </source>
</reference>
<dbReference type="AlphaFoldDB" id="A0A538TSJ7"/>
<feature type="transmembrane region" description="Helical" evidence="1">
    <location>
        <begin position="12"/>
        <end position="33"/>
    </location>
</feature>
<feature type="transmembrane region" description="Helical" evidence="1">
    <location>
        <begin position="82"/>
        <end position="100"/>
    </location>
</feature>
<evidence type="ECO:0000313" key="2">
    <source>
        <dbReference type="EMBL" id="TMQ66600.1"/>
    </source>
</evidence>
<gene>
    <name evidence="2" type="ORF">E6K79_01365</name>
</gene>
<accession>A0A538TSJ7</accession>
<dbReference type="Proteomes" id="UP000317691">
    <property type="component" value="Unassembled WGS sequence"/>
</dbReference>
<keyword evidence="1" id="KW-0812">Transmembrane</keyword>
<proteinExistence type="predicted"/>
<comment type="caution">
    <text evidence="2">The sequence shown here is derived from an EMBL/GenBank/DDBJ whole genome shotgun (WGS) entry which is preliminary data.</text>
</comment>
<sequence>MRRPRFDWWGITLYAAAMAFVETACVVSLKRLYFPEGWRPPFHAIPADGLLLEQARETATLVMIAAVAFLGRPAWREGAARFLWIFGIWDLLYYAFLRFLTGFPSGLGDRDIVFLVPHEWIFPVWVPFACSIGSLVVALLLHRSGTREG</sequence>
<feature type="transmembrane region" description="Helical" evidence="1">
    <location>
        <begin position="120"/>
        <end position="141"/>
    </location>
</feature>
<name>A0A538TSJ7_UNCEI</name>
<evidence type="ECO:0000256" key="1">
    <source>
        <dbReference type="SAM" id="Phobius"/>
    </source>
</evidence>
<keyword evidence="1" id="KW-0472">Membrane</keyword>
<dbReference type="EMBL" id="VBOZ01000008">
    <property type="protein sequence ID" value="TMQ66600.1"/>
    <property type="molecule type" value="Genomic_DNA"/>
</dbReference>
<protein>
    <submittedName>
        <fullName evidence="2">Uncharacterized protein</fullName>
    </submittedName>
</protein>
<keyword evidence="1" id="KW-1133">Transmembrane helix</keyword>
<organism evidence="2 3">
    <name type="scientific">Eiseniibacteriota bacterium</name>
    <dbReference type="NCBI Taxonomy" id="2212470"/>
    <lineage>
        <taxon>Bacteria</taxon>
        <taxon>Candidatus Eiseniibacteriota</taxon>
    </lineage>
</organism>
<evidence type="ECO:0000313" key="3">
    <source>
        <dbReference type="Proteomes" id="UP000317691"/>
    </source>
</evidence>